<keyword evidence="3 7" id="KW-1133">Transmembrane helix</keyword>
<sequence length="159" mass="17220">MPLAWLCSMAAVVGTTFTYAFGAWPQSLTVLLVAMGVDYLTGVAAAMKEKKGLNSHIGSWGLTRKGLTLLIVLLAHQIDLLLHLDGVTMSGAIYFYLANELISITENYGRIGLPLPDSLRQIIEVLKDKGNKSSDKEKEEGNSSGHTEEGDHSNNDNSK</sequence>
<keyword evidence="2 7" id="KW-0812">Transmembrane</keyword>
<evidence type="ECO:0000256" key="7">
    <source>
        <dbReference type="SAM" id="Phobius"/>
    </source>
</evidence>
<keyword evidence="4 7" id="KW-0472">Membrane</keyword>
<evidence type="ECO:0000256" key="2">
    <source>
        <dbReference type="ARBA" id="ARBA00022692"/>
    </source>
</evidence>
<dbReference type="NCBIfam" id="TIGR01593">
    <property type="entry name" value="holin_tox_secr"/>
    <property type="match status" value="1"/>
</dbReference>
<evidence type="ECO:0000313" key="9">
    <source>
        <dbReference type="Proteomes" id="UP000609346"/>
    </source>
</evidence>
<gene>
    <name evidence="8" type="ORF">H8B09_12625</name>
</gene>
<dbReference type="Pfam" id="PF05105">
    <property type="entry name" value="Phage_holin_4_1"/>
    <property type="match status" value="1"/>
</dbReference>
<evidence type="ECO:0000256" key="5">
    <source>
        <dbReference type="ARBA" id="ARBA00023600"/>
    </source>
</evidence>
<evidence type="ECO:0000256" key="3">
    <source>
        <dbReference type="ARBA" id="ARBA00022989"/>
    </source>
</evidence>
<keyword evidence="9" id="KW-1185">Reference proteome</keyword>
<evidence type="ECO:0000256" key="1">
    <source>
        <dbReference type="ARBA" id="ARBA00004141"/>
    </source>
</evidence>
<dbReference type="EMBL" id="JACXZA010000003">
    <property type="protein sequence ID" value="MBD3919601.1"/>
    <property type="molecule type" value="Genomic_DNA"/>
</dbReference>
<comment type="similarity">
    <text evidence="5">Belongs to the bacteriophage holin family. Cp-1 holin subfamily.</text>
</comment>
<dbReference type="Proteomes" id="UP000609346">
    <property type="component" value="Unassembled WGS sequence"/>
</dbReference>
<evidence type="ECO:0000256" key="4">
    <source>
        <dbReference type="ARBA" id="ARBA00023136"/>
    </source>
</evidence>
<name>A0ABR8MUF4_9BACL</name>
<accession>A0ABR8MUF4</accession>
<comment type="subcellular location">
    <subcellularLocation>
        <location evidence="1">Membrane</location>
        <topology evidence="1">Multi-pass membrane protein</topology>
    </subcellularLocation>
</comment>
<reference evidence="8 9" key="1">
    <citation type="submission" date="2020-09" db="EMBL/GenBank/DDBJ databases">
        <title>Paenibacillus sp. strain PR3 16S rRNA gene Genome sequencing and assembly.</title>
        <authorList>
            <person name="Kim J."/>
        </authorList>
    </citation>
    <scope>NUCLEOTIDE SEQUENCE [LARGE SCALE GENOMIC DNA]</scope>
    <source>
        <strain evidence="8 9">PR3</strain>
    </source>
</reference>
<organism evidence="8 9">
    <name type="scientific">Paenibacillus terricola</name>
    <dbReference type="NCBI Taxonomy" id="2763503"/>
    <lineage>
        <taxon>Bacteria</taxon>
        <taxon>Bacillati</taxon>
        <taxon>Bacillota</taxon>
        <taxon>Bacilli</taxon>
        <taxon>Bacillales</taxon>
        <taxon>Paenibacillaceae</taxon>
        <taxon>Paenibacillus</taxon>
    </lineage>
</organism>
<evidence type="ECO:0000313" key="8">
    <source>
        <dbReference type="EMBL" id="MBD3919601.1"/>
    </source>
</evidence>
<evidence type="ECO:0000256" key="6">
    <source>
        <dbReference type="SAM" id="MobiDB-lite"/>
    </source>
</evidence>
<feature type="region of interest" description="Disordered" evidence="6">
    <location>
        <begin position="130"/>
        <end position="159"/>
    </location>
</feature>
<proteinExistence type="inferred from homology"/>
<dbReference type="InterPro" id="IPR006480">
    <property type="entry name" value="Phage_holin_4_1"/>
</dbReference>
<feature type="transmembrane region" description="Helical" evidence="7">
    <location>
        <begin position="28"/>
        <end position="47"/>
    </location>
</feature>
<comment type="caution">
    <text evidence="8">The sequence shown here is derived from an EMBL/GenBank/DDBJ whole genome shotgun (WGS) entry which is preliminary data.</text>
</comment>
<protein>
    <submittedName>
        <fullName evidence="8">Phage holin family protein</fullName>
    </submittedName>
</protein>
<dbReference type="RefSeq" id="WP_191203910.1">
    <property type="nucleotide sequence ID" value="NZ_JACXZA010000003.1"/>
</dbReference>